<dbReference type="HOGENOM" id="CLU_2308163_0_0_1"/>
<accession>C4JI71</accession>
<protein>
    <submittedName>
        <fullName evidence="2">Uncharacterized protein</fullName>
    </submittedName>
</protein>
<dbReference type="eggNOG" id="ENOG502SQ3Y">
    <property type="taxonomic scope" value="Eukaryota"/>
</dbReference>
<sequence length="100" mass="11259">MGPHRYSELTRSIGIFNDQLPWYWKLFASGSAWLLLAGFLMLPVAMEHESSKLRGNRQALIAIALALVVVASVNCVVYCVKWRKAYELVDSIFLYAVSPP</sequence>
<dbReference type="AlphaFoldDB" id="C4JI71"/>
<keyword evidence="1" id="KW-0812">Transmembrane</keyword>
<evidence type="ECO:0000313" key="3">
    <source>
        <dbReference type="Proteomes" id="UP000002058"/>
    </source>
</evidence>
<evidence type="ECO:0000313" key="2">
    <source>
        <dbReference type="EMBL" id="EEP77968.1"/>
    </source>
</evidence>
<dbReference type="VEuPathDB" id="FungiDB:UREG_02817"/>
<dbReference type="RefSeq" id="XP_002543301.1">
    <property type="nucleotide sequence ID" value="XM_002543255.1"/>
</dbReference>
<dbReference type="EMBL" id="CH476615">
    <property type="protein sequence ID" value="EEP77968.1"/>
    <property type="molecule type" value="Genomic_DNA"/>
</dbReference>
<dbReference type="Proteomes" id="UP000002058">
    <property type="component" value="Unassembled WGS sequence"/>
</dbReference>
<evidence type="ECO:0000256" key="1">
    <source>
        <dbReference type="SAM" id="Phobius"/>
    </source>
</evidence>
<dbReference type="InParanoid" id="C4JI71"/>
<dbReference type="GeneID" id="8437606"/>
<proteinExistence type="predicted"/>
<feature type="transmembrane region" description="Helical" evidence="1">
    <location>
        <begin position="21"/>
        <end position="46"/>
    </location>
</feature>
<name>C4JI71_UNCRE</name>
<dbReference type="OrthoDB" id="3254104at2759"/>
<dbReference type="KEGG" id="ure:UREG_02817"/>
<feature type="transmembrane region" description="Helical" evidence="1">
    <location>
        <begin position="58"/>
        <end position="80"/>
    </location>
</feature>
<keyword evidence="1" id="KW-0472">Membrane</keyword>
<keyword evidence="1" id="KW-1133">Transmembrane helix</keyword>
<gene>
    <name evidence="2" type="ORF">UREG_02817</name>
</gene>
<keyword evidence="3" id="KW-1185">Reference proteome</keyword>
<organism evidence="2 3">
    <name type="scientific">Uncinocarpus reesii (strain UAMH 1704)</name>
    <dbReference type="NCBI Taxonomy" id="336963"/>
    <lineage>
        <taxon>Eukaryota</taxon>
        <taxon>Fungi</taxon>
        <taxon>Dikarya</taxon>
        <taxon>Ascomycota</taxon>
        <taxon>Pezizomycotina</taxon>
        <taxon>Eurotiomycetes</taxon>
        <taxon>Eurotiomycetidae</taxon>
        <taxon>Onygenales</taxon>
        <taxon>Onygenaceae</taxon>
        <taxon>Uncinocarpus</taxon>
    </lineage>
</organism>
<reference evidence="3" key="1">
    <citation type="journal article" date="2009" name="Genome Res.">
        <title>Comparative genomic analyses of the human fungal pathogens Coccidioides and their relatives.</title>
        <authorList>
            <person name="Sharpton T.J."/>
            <person name="Stajich J.E."/>
            <person name="Rounsley S.D."/>
            <person name="Gardner M.J."/>
            <person name="Wortman J.R."/>
            <person name="Jordar V.S."/>
            <person name="Maiti R."/>
            <person name="Kodira C.D."/>
            <person name="Neafsey D.E."/>
            <person name="Zeng Q."/>
            <person name="Hung C.-Y."/>
            <person name="McMahan C."/>
            <person name="Muszewska A."/>
            <person name="Grynberg M."/>
            <person name="Mandel M.A."/>
            <person name="Kellner E.M."/>
            <person name="Barker B.M."/>
            <person name="Galgiani J.N."/>
            <person name="Orbach M.J."/>
            <person name="Kirkland T.N."/>
            <person name="Cole G.T."/>
            <person name="Henn M.R."/>
            <person name="Birren B.W."/>
            <person name="Taylor J.W."/>
        </authorList>
    </citation>
    <scope>NUCLEOTIDE SEQUENCE [LARGE SCALE GENOMIC DNA]</scope>
    <source>
        <strain evidence="3">UAMH 1704</strain>
    </source>
</reference>